<proteinExistence type="predicted"/>
<keyword evidence="1" id="KW-0472">Membrane</keyword>
<dbReference type="Proteomes" id="UP000255316">
    <property type="component" value="Unassembled WGS sequence"/>
</dbReference>
<dbReference type="OrthoDB" id="9996473at2"/>
<keyword evidence="1" id="KW-0812">Transmembrane</keyword>
<dbReference type="AlphaFoldDB" id="A0A378ITM8"/>
<dbReference type="EMBL" id="UGNX01000001">
    <property type="protein sequence ID" value="STX35364.1"/>
    <property type="molecule type" value="Genomic_DNA"/>
</dbReference>
<evidence type="ECO:0000313" key="5">
    <source>
        <dbReference type="Proteomes" id="UP000255316"/>
    </source>
</evidence>
<feature type="transmembrane region" description="Helical" evidence="1">
    <location>
        <begin position="58"/>
        <end position="77"/>
    </location>
</feature>
<organism evidence="3 5">
    <name type="scientific">Legionella cincinnatiensis</name>
    <dbReference type="NCBI Taxonomy" id="28085"/>
    <lineage>
        <taxon>Bacteria</taxon>
        <taxon>Pseudomonadati</taxon>
        <taxon>Pseudomonadota</taxon>
        <taxon>Gammaproteobacteria</taxon>
        <taxon>Legionellales</taxon>
        <taxon>Legionellaceae</taxon>
        <taxon>Legionella</taxon>
    </lineage>
</organism>
<dbReference type="STRING" id="28085.Lcin_3385"/>
<dbReference type="EMBL" id="LNXX01000053">
    <property type="protein sequence ID" value="KTC78770.1"/>
    <property type="molecule type" value="Genomic_DNA"/>
</dbReference>
<sequence length="109" mass="11497">MSTAKLIEIFPNLVAAEKAYKYALDCGYVPKDIAVIMLENYYDSNLITKENTNTLEDIGRGGATGATIGGILGLIIAMGGNFIVPGIGVIIAGPIAGLFVGTLMSFRHF</sequence>
<evidence type="ECO:0000313" key="3">
    <source>
        <dbReference type="EMBL" id="STX35364.1"/>
    </source>
</evidence>
<name>A0A378ITM8_9GAMM</name>
<evidence type="ECO:0000256" key="1">
    <source>
        <dbReference type="SAM" id="Phobius"/>
    </source>
</evidence>
<feature type="transmembrane region" description="Helical" evidence="1">
    <location>
        <begin position="83"/>
        <end position="106"/>
    </location>
</feature>
<keyword evidence="4" id="KW-1185">Reference proteome</keyword>
<reference evidence="3 5" key="2">
    <citation type="submission" date="2018-06" db="EMBL/GenBank/DDBJ databases">
        <authorList>
            <consortium name="Pathogen Informatics"/>
            <person name="Doyle S."/>
        </authorList>
    </citation>
    <scope>NUCLEOTIDE SEQUENCE [LARGE SCALE GENOMIC DNA]</scope>
    <source>
        <strain evidence="3 5">NCTC12438</strain>
    </source>
</reference>
<evidence type="ECO:0000313" key="2">
    <source>
        <dbReference type="EMBL" id="KTC78770.1"/>
    </source>
</evidence>
<keyword evidence="1" id="KW-1133">Transmembrane helix</keyword>
<dbReference type="RefSeq" id="WP_058466472.1">
    <property type="nucleotide sequence ID" value="NZ_CAAAHQ010000015.1"/>
</dbReference>
<evidence type="ECO:0008006" key="6">
    <source>
        <dbReference type="Google" id="ProtNLM"/>
    </source>
</evidence>
<protein>
    <recommendedName>
        <fullName evidence="6">Transmembrane protein</fullName>
    </recommendedName>
</protein>
<reference evidence="2 4" key="1">
    <citation type="submission" date="2015-11" db="EMBL/GenBank/DDBJ databases">
        <title>Genomic analysis of 38 Legionella species identifies large and diverse effector repertoires.</title>
        <authorList>
            <person name="Burstein D."/>
            <person name="Amaro F."/>
            <person name="Zusman T."/>
            <person name="Lifshitz Z."/>
            <person name="Cohen O."/>
            <person name="Gilbert J.A."/>
            <person name="Pupko T."/>
            <person name="Shuman H.A."/>
            <person name="Segal G."/>
        </authorList>
    </citation>
    <scope>NUCLEOTIDE SEQUENCE [LARGE SCALE GENOMIC DNA]</scope>
    <source>
        <strain evidence="2 4">CDC#72-OH-14</strain>
    </source>
</reference>
<accession>A0A378ITM8</accession>
<dbReference type="Proteomes" id="UP000054854">
    <property type="component" value="Unassembled WGS sequence"/>
</dbReference>
<evidence type="ECO:0000313" key="4">
    <source>
        <dbReference type="Proteomes" id="UP000054854"/>
    </source>
</evidence>
<gene>
    <name evidence="2" type="ORF">Lcin_3385</name>
    <name evidence="3" type="ORF">NCTC12438_01979</name>
</gene>